<comment type="caution">
    <text evidence="2">The sequence shown here is derived from an EMBL/GenBank/DDBJ whole genome shotgun (WGS) entry which is preliminary data.</text>
</comment>
<dbReference type="GO" id="GO:0005524">
    <property type="term" value="F:ATP binding"/>
    <property type="evidence" value="ECO:0007669"/>
    <property type="project" value="TreeGrafter"/>
</dbReference>
<dbReference type="GO" id="GO:0009898">
    <property type="term" value="C:cytoplasmic side of plasma membrane"/>
    <property type="evidence" value="ECO:0007669"/>
    <property type="project" value="TreeGrafter"/>
</dbReference>
<feature type="domain" description="Rv3660c-like CheY-like N-terminal" evidence="1">
    <location>
        <begin position="8"/>
        <end position="112"/>
    </location>
</feature>
<dbReference type="PATRIC" id="fig|1441730.3.peg.4486"/>
<organism evidence="2 3">
    <name type="scientific">Rhodococcus pyridinivorans KG-16</name>
    <dbReference type="NCBI Taxonomy" id="1441730"/>
    <lineage>
        <taxon>Bacteria</taxon>
        <taxon>Bacillati</taxon>
        <taxon>Actinomycetota</taxon>
        <taxon>Actinomycetes</taxon>
        <taxon>Mycobacteriales</taxon>
        <taxon>Nocardiaceae</taxon>
        <taxon>Rhodococcus</taxon>
    </lineage>
</organism>
<gene>
    <name evidence="2" type="ORF">Z045_21430</name>
</gene>
<evidence type="ECO:0000313" key="3">
    <source>
        <dbReference type="Proteomes" id="UP000053060"/>
    </source>
</evidence>
<dbReference type="InterPro" id="IPR050625">
    <property type="entry name" value="ParA/MinD_ATPase"/>
</dbReference>
<reference evidence="2 3" key="2">
    <citation type="journal article" date="2016" name="Genome Announc.">
        <title>Draft Genome Sequence of a Versatile Hydrocarbon-Degrading Bacterium, Rhodococcus pyridinivorans Strain KG-16, Collected from Oil Fields in India.</title>
        <authorList>
            <person name="Aggarwal R.K."/>
            <person name="Dawar C."/>
            <person name="Phanindranath R."/>
            <person name="Mutnuri L."/>
            <person name="Dayal A.M."/>
        </authorList>
    </citation>
    <scope>NUCLEOTIDE SEQUENCE [LARGE SCALE GENOMIC DNA]</scope>
    <source>
        <strain evidence="2 3">KG-16</strain>
    </source>
</reference>
<dbReference type="GO" id="GO:0051782">
    <property type="term" value="P:negative regulation of cell division"/>
    <property type="evidence" value="ECO:0007669"/>
    <property type="project" value="TreeGrafter"/>
</dbReference>
<sequence>MNDILGLVDDPALVADLRRVVAAADRTLHEMSVPVPRRAWTEAAIVVLDASAAAACASGYPRRPGVILVCSGTAGLADWQAAATVGAEHVLALPSEEVELLSIVAAADEPSTGAGTVLAVVGGCGGAGASTFAAALAWAAGNDERRDTLLVDADPFGAGLDVLTGLEERPGVRWSGLTVDGGRISARALRDAVPVWASGVGVLSTDRENTDRLTAVAAESVVDGVRGAGAIVVCDVGRSFDPVADAVIALADLTVVVVPARIGAVLSAARVARTLAARGEPAGVVVRGPAPGGLRAVDVADAVGLDVLTSMRPEPGLSEMLERGGLRLRPRSPLLGAAHDVLAAVGADRAGPGRAA</sequence>
<dbReference type="PANTHER" id="PTHR43384:SF11">
    <property type="entry name" value="SEPTUM SITE DETERMINING PROTEIN"/>
    <property type="match status" value="1"/>
</dbReference>
<dbReference type="SUPFAM" id="SSF52540">
    <property type="entry name" value="P-loop containing nucleoside triphosphate hydrolases"/>
    <property type="match status" value="1"/>
</dbReference>
<dbReference type="Gene3D" id="3.40.50.300">
    <property type="entry name" value="P-loop containing nucleotide triphosphate hydrolases"/>
    <property type="match status" value="1"/>
</dbReference>
<reference evidence="3" key="1">
    <citation type="submission" date="2015-01" db="EMBL/GenBank/DDBJ databases">
        <title>Draft genome sequence of Rhodococcus pyridinivorans strain KG-16, a hydrocarbon-degrading bacterium.</title>
        <authorList>
            <person name="Aggarwal R.K."/>
            <person name="Dawar C."/>
        </authorList>
    </citation>
    <scope>NUCLEOTIDE SEQUENCE [LARGE SCALE GENOMIC DNA]</scope>
    <source>
        <strain evidence="3">KG-16</strain>
    </source>
</reference>
<dbReference type="Pfam" id="PF26563">
    <property type="entry name" value="Rv3660c_N"/>
    <property type="match status" value="1"/>
</dbReference>
<proteinExistence type="predicted"/>
<dbReference type="EMBL" id="AZXY01000013">
    <property type="protein sequence ID" value="KSZ56637.1"/>
    <property type="molecule type" value="Genomic_DNA"/>
</dbReference>
<dbReference type="PANTHER" id="PTHR43384">
    <property type="entry name" value="SEPTUM SITE-DETERMINING PROTEIN MIND HOMOLOG, CHLOROPLASTIC-RELATED"/>
    <property type="match status" value="1"/>
</dbReference>
<dbReference type="InterPro" id="IPR027417">
    <property type="entry name" value="P-loop_NTPase"/>
</dbReference>
<dbReference type="Proteomes" id="UP000053060">
    <property type="component" value="Unassembled WGS sequence"/>
</dbReference>
<dbReference type="RefSeq" id="WP_060653820.1">
    <property type="nucleotide sequence ID" value="NZ_AZXY01000013.1"/>
</dbReference>
<dbReference type="AlphaFoldDB" id="A0A0V9UF15"/>
<evidence type="ECO:0000259" key="1">
    <source>
        <dbReference type="Pfam" id="PF26563"/>
    </source>
</evidence>
<accession>A0A0V9UF15</accession>
<dbReference type="InterPro" id="IPR059050">
    <property type="entry name" value="Rv3660c_N"/>
</dbReference>
<dbReference type="InterPro" id="IPR022521">
    <property type="entry name" value="Rv3660c"/>
</dbReference>
<dbReference type="NCBIfam" id="TIGR03815">
    <property type="entry name" value="CpaE_hom_Actino"/>
    <property type="match status" value="1"/>
</dbReference>
<protein>
    <submittedName>
        <fullName evidence="2">Membrane protein</fullName>
    </submittedName>
</protein>
<dbReference type="GO" id="GO:0016887">
    <property type="term" value="F:ATP hydrolysis activity"/>
    <property type="evidence" value="ECO:0007669"/>
    <property type="project" value="TreeGrafter"/>
</dbReference>
<dbReference type="GO" id="GO:0005829">
    <property type="term" value="C:cytosol"/>
    <property type="evidence" value="ECO:0007669"/>
    <property type="project" value="TreeGrafter"/>
</dbReference>
<name>A0A0V9UF15_9NOCA</name>
<evidence type="ECO:0000313" key="2">
    <source>
        <dbReference type="EMBL" id="KSZ56637.1"/>
    </source>
</evidence>